<dbReference type="NCBIfam" id="TIGR03349">
    <property type="entry name" value="IV_VI_DotU"/>
    <property type="match status" value="1"/>
</dbReference>
<keyword evidence="1" id="KW-1133">Transmembrane helix</keyword>
<dbReference type="Pfam" id="PF09850">
    <property type="entry name" value="DotU"/>
    <property type="match status" value="1"/>
</dbReference>
<dbReference type="InterPro" id="IPR017732">
    <property type="entry name" value="T4/T6SS_DotU"/>
</dbReference>
<name>A0ABZ0D1J2_9BURK</name>
<gene>
    <name evidence="3" type="primary">icmH</name>
    <name evidence="3" type="ORF">RXV79_19215</name>
</gene>
<proteinExistence type="predicted"/>
<dbReference type="PANTHER" id="PTHR38033">
    <property type="entry name" value="MEMBRANE PROTEIN-RELATED"/>
    <property type="match status" value="1"/>
</dbReference>
<protein>
    <submittedName>
        <fullName evidence="3">Type IVB secretion system protein IcmH/DotU</fullName>
    </submittedName>
</protein>
<reference evidence="3 4" key="1">
    <citation type="submission" date="2023-10" db="EMBL/GenBank/DDBJ databases">
        <title>Bacteria for the degradation of biodegradable plastic PBAT(Polybutylene adipate terephthalate).</title>
        <authorList>
            <person name="Weon H.-Y."/>
            <person name="Yeon J."/>
        </authorList>
    </citation>
    <scope>NUCLEOTIDE SEQUENCE [LARGE SCALE GENOMIC DNA]</scope>
    <source>
        <strain evidence="3 4">SBD 7-3</strain>
    </source>
</reference>
<keyword evidence="4" id="KW-1185">Reference proteome</keyword>
<keyword evidence="1" id="KW-0472">Membrane</keyword>
<dbReference type="Proteomes" id="UP001303946">
    <property type="component" value="Chromosome"/>
</dbReference>
<organism evidence="3 4">
    <name type="scientific">Piscinibacter gummiphilus</name>
    <dbReference type="NCBI Taxonomy" id="946333"/>
    <lineage>
        <taxon>Bacteria</taxon>
        <taxon>Pseudomonadati</taxon>
        <taxon>Pseudomonadota</taxon>
        <taxon>Betaproteobacteria</taxon>
        <taxon>Burkholderiales</taxon>
        <taxon>Sphaerotilaceae</taxon>
        <taxon>Piscinibacter</taxon>
    </lineage>
</organism>
<accession>A0ABZ0D1J2</accession>
<feature type="domain" description="Type IV / VI secretion system DotU" evidence="2">
    <location>
        <begin position="18"/>
        <end position="216"/>
    </location>
</feature>
<dbReference type="Gene3D" id="1.25.40.590">
    <property type="entry name" value="Type IV / VI secretion system, DotU"/>
    <property type="match status" value="1"/>
</dbReference>
<dbReference type="InterPro" id="IPR038522">
    <property type="entry name" value="T4/T6SS_DotU_sf"/>
</dbReference>
<feature type="transmembrane region" description="Helical" evidence="1">
    <location>
        <begin position="194"/>
        <end position="214"/>
    </location>
</feature>
<evidence type="ECO:0000259" key="2">
    <source>
        <dbReference type="Pfam" id="PF09850"/>
    </source>
</evidence>
<evidence type="ECO:0000256" key="1">
    <source>
        <dbReference type="SAM" id="Phobius"/>
    </source>
</evidence>
<dbReference type="PANTHER" id="PTHR38033:SF1">
    <property type="entry name" value="DOTU FAMILY TYPE IV_VI SECRETION SYSTEM PROTEIN"/>
    <property type="match status" value="1"/>
</dbReference>
<dbReference type="EMBL" id="CP136336">
    <property type="protein sequence ID" value="WOB11059.1"/>
    <property type="molecule type" value="Genomic_DNA"/>
</dbReference>
<evidence type="ECO:0000313" key="3">
    <source>
        <dbReference type="EMBL" id="WOB11059.1"/>
    </source>
</evidence>
<evidence type="ECO:0000313" key="4">
    <source>
        <dbReference type="Proteomes" id="UP001303946"/>
    </source>
</evidence>
<dbReference type="NCBIfam" id="NF038228">
    <property type="entry name" value="IcmH_DotU_IVB"/>
    <property type="match status" value="1"/>
</dbReference>
<sequence length="247" mass="27642">MPGLAPTSGSTPREARTLLDLMYDGFYLLFLLRAKQGPSDADAFRSHIKEFLTGLERGATKLGSSAEDVHLCKYAFCATVDEAILMSQFKVRDAWQRQPLQLQFFGEQLAGEQFFAKLEALRREGASRVQILEVFHMCLLMGFQGKYLIEGSEKLNYLTARLGDEIAHLKGSRAAFAPHWAPPDQVRNRLKNEVPLWVIGSVFALLGVLAFTAMRWQLGRSTERDLAAYQEVVKLAPQAAHVTITLP</sequence>
<keyword evidence="1" id="KW-0812">Transmembrane</keyword>